<organism evidence="1 2">
    <name type="scientific">Hohenbuehelia grisea</name>
    <dbReference type="NCBI Taxonomy" id="104357"/>
    <lineage>
        <taxon>Eukaryota</taxon>
        <taxon>Fungi</taxon>
        <taxon>Dikarya</taxon>
        <taxon>Basidiomycota</taxon>
        <taxon>Agaricomycotina</taxon>
        <taxon>Agaricomycetes</taxon>
        <taxon>Agaricomycetidae</taxon>
        <taxon>Agaricales</taxon>
        <taxon>Pleurotineae</taxon>
        <taxon>Pleurotaceae</taxon>
        <taxon>Hohenbuehelia</taxon>
    </lineage>
</organism>
<keyword evidence="2" id="KW-1185">Reference proteome</keyword>
<evidence type="ECO:0000313" key="2">
    <source>
        <dbReference type="Proteomes" id="UP001556367"/>
    </source>
</evidence>
<comment type="caution">
    <text evidence="1">The sequence shown here is derived from an EMBL/GenBank/DDBJ whole genome shotgun (WGS) entry which is preliminary data.</text>
</comment>
<dbReference type="EMBL" id="JASNQZ010000012">
    <property type="protein sequence ID" value="KAL0948811.1"/>
    <property type="molecule type" value="Genomic_DNA"/>
</dbReference>
<gene>
    <name evidence="1" type="ORF">HGRIS_008936</name>
</gene>
<protein>
    <submittedName>
        <fullName evidence="1">Uncharacterized protein</fullName>
    </submittedName>
</protein>
<accession>A0ABR3IZK2</accession>
<evidence type="ECO:0000313" key="1">
    <source>
        <dbReference type="EMBL" id="KAL0948811.1"/>
    </source>
</evidence>
<name>A0ABR3IZK2_9AGAR</name>
<proteinExistence type="predicted"/>
<sequence>MGPTSGACANEFWNILPSTTLKHTATITLPIVPYATLTVTNPPRNGAISIRQSVGAGSLIVLLSVLLLG</sequence>
<dbReference type="Proteomes" id="UP001556367">
    <property type="component" value="Unassembled WGS sequence"/>
</dbReference>
<reference evidence="2" key="1">
    <citation type="submission" date="2024-06" db="EMBL/GenBank/DDBJ databases">
        <title>Multi-omics analyses provide insights into the biosynthesis of the anticancer antibiotic pleurotin in Hohenbuehelia grisea.</title>
        <authorList>
            <person name="Weaver J.A."/>
            <person name="Alberti F."/>
        </authorList>
    </citation>
    <scope>NUCLEOTIDE SEQUENCE [LARGE SCALE GENOMIC DNA]</scope>
    <source>
        <strain evidence="2">T-177</strain>
    </source>
</reference>